<dbReference type="InterPro" id="IPR001789">
    <property type="entry name" value="Sig_transdc_resp-reg_receiver"/>
</dbReference>
<dbReference type="PANTHER" id="PTHR44591">
    <property type="entry name" value="STRESS RESPONSE REGULATOR PROTEIN 1"/>
    <property type="match status" value="1"/>
</dbReference>
<dbReference type="PANTHER" id="PTHR44591:SF20">
    <property type="entry name" value="PROTEIN PILH"/>
    <property type="match status" value="1"/>
</dbReference>
<accession>A0A517NMR6</accession>
<proteinExistence type="predicted"/>
<reference evidence="4 5" key="1">
    <citation type="submission" date="2019-02" db="EMBL/GenBank/DDBJ databases">
        <title>Deep-cultivation of Planctomycetes and their phenomic and genomic characterization uncovers novel biology.</title>
        <authorList>
            <person name="Wiegand S."/>
            <person name="Jogler M."/>
            <person name="Boedeker C."/>
            <person name="Pinto D."/>
            <person name="Vollmers J."/>
            <person name="Rivas-Marin E."/>
            <person name="Kohn T."/>
            <person name="Peeters S.H."/>
            <person name="Heuer A."/>
            <person name="Rast P."/>
            <person name="Oberbeckmann S."/>
            <person name="Bunk B."/>
            <person name="Jeske O."/>
            <person name="Meyerdierks A."/>
            <person name="Storesund J.E."/>
            <person name="Kallscheuer N."/>
            <person name="Luecker S."/>
            <person name="Lage O.M."/>
            <person name="Pohl T."/>
            <person name="Merkel B.J."/>
            <person name="Hornburger P."/>
            <person name="Mueller R.-W."/>
            <person name="Bruemmer F."/>
            <person name="Labrenz M."/>
            <person name="Spormann A.M."/>
            <person name="Op den Camp H."/>
            <person name="Overmann J."/>
            <person name="Amann R."/>
            <person name="Jetten M.S.M."/>
            <person name="Mascher T."/>
            <person name="Medema M.H."/>
            <person name="Devos D.P."/>
            <person name="Kaster A.-K."/>
            <person name="Ovreas L."/>
            <person name="Rohde M."/>
            <person name="Galperin M.Y."/>
            <person name="Jogler C."/>
        </authorList>
    </citation>
    <scope>NUCLEOTIDE SEQUENCE [LARGE SCALE GENOMIC DNA]</scope>
    <source>
        <strain evidence="4 5">K23_9</strain>
    </source>
</reference>
<dbReference type="InterPro" id="IPR011006">
    <property type="entry name" value="CheY-like_superfamily"/>
</dbReference>
<comment type="caution">
    <text evidence="2">Lacks conserved residue(s) required for the propagation of feature annotation.</text>
</comment>
<evidence type="ECO:0000256" key="2">
    <source>
        <dbReference type="PROSITE-ProRule" id="PRU00169"/>
    </source>
</evidence>
<dbReference type="Proteomes" id="UP000319817">
    <property type="component" value="Chromosome"/>
</dbReference>
<dbReference type="PROSITE" id="PS50110">
    <property type="entry name" value="RESPONSE_REGULATORY"/>
    <property type="match status" value="1"/>
</dbReference>
<dbReference type="EMBL" id="CP036526">
    <property type="protein sequence ID" value="QDT08418.1"/>
    <property type="molecule type" value="Genomic_DNA"/>
</dbReference>
<sequence>MRKITLDSLMPTRIDRSMHRLSSPLCANVMLIDSQPVFLNILAAGFDKRGFKNIVTASAVGEAIAKMHGQQPDLVVVGLDAEDQLGVQALAAIRKDAALRLTPVLVITTAAQVSYAKVSFHLSEDAVFSKPIDMGRLIDVAVDRICDRNLRDSISATVRRSRAIPASDKYRRLRKIVGRSEPMS</sequence>
<dbReference type="InterPro" id="IPR050595">
    <property type="entry name" value="Bact_response_regulator"/>
</dbReference>
<dbReference type="AlphaFoldDB" id="A0A517NMR6"/>
<evidence type="ECO:0000313" key="4">
    <source>
        <dbReference type="EMBL" id="QDT08418.1"/>
    </source>
</evidence>
<feature type="domain" description="Response regulatory" evidence="3">
    <location>
        <begin position="28"/>
        <end position="145"/>
    </location>
</feature>
<evidence type="ECO:0000313" key="5">
    <source>
        <dbReference type="Proteomes" id="UP000319817"/>
    </source>
</evidence>
<dbReference type="Gene3D" id="3.40.50.2300">
    <property type="match status" value="1"/>
</dbReference>
<dbReference type="Pfam" id="PF00072">
    <property type="entry name" value="Response_reg"/>
    <property type="match status" value="1"/>
</dbReference>
<keyword evidence="1" id="KW-0597">Phosphoprotein</keyword>
<gene>
    <name evidence="4" type="ORF">K239x_03570</name>
</gene>
<dbReference type="SMART" id="SM00448">
    <property type="entry name" value="REC"/>
    <property type="match status" value="1"/>
</dbReference>
<dbReference type="CDD" id="cd00156">
    <property type="entry name" value="REC"/>
    <property type="match status" value="1"/>
</dbReference>
<evidence type="ECO:0000256" key="1">
    <source>
        <dbReference type="ARBA" id="ARBA00022553"/>
    </source>
</evidence>
<keyword evidence="5" id="KW-1185">Reference proteome</keyword>
<evidence type="ECO:0000259" key="3">
    <source>
        <dbReference type="PROSITE" id="PS50110"/>
    </source>
</evidence>
<name>A0A517NMR6_9BACT</name>
<protein>
    <submittedName>
        <fullName evidence="4">Response regulator of RpoS</fullName>
    </submittedName>
</protein>
<dbReference type="GO" id="GO:0000160">
    <property type="term" value="P:phosphorelay signal transduction system"/>
    <property type="evidence" value="ECO:0007669"/>
    <property type="project" value="InterPro"/>
</dbReference>
<dbReference type="SUPFAM" id="SSF52172">
    <property type="entry name" value="CheY-like"/>
    <property type="match status" value="1"/>
</dbReference>
<organism evidence="4 5">
    <name type="scientific">Stieleria marina</name>
    <dbReference type="NCBI Taxonomy" id="1930275"/>
    <lineage>
        <taxon>Bacteria</taxon>
        <taxon>Pseudomonadati</taxon>
        <taxon>Planctomycetota</taxon>
        <taxon>Planctomycetia</taxon>
        <taxon>Pirellulales</taxon>
        <taxon>Pirellulaceae</taxon>
        <taxon>Stieleria</taxon>
    </lineage>
</organism>